<keyword evidence="4 17" id="KW-1048">Host nucleus</keyword>
<dbReference type="Gene3D" id="3.40.1310.20">
    <property type="match status" value="1"/>
</dbReference>
<evidence type="ECO:0000256" key="8">
    <source>
        <dbReference type="ARBA" id="ARBA00022722"/>
    </source>
</evidence>
<feature type="binding site" evidence="16">
    <location>
        <position position="48"/>
    </location>
    <ligand>
        <name>a divalent metal cation</name>
        <dbReference type="ChEBI" id="CHEBI:60240"/>
    </ligand>
</feature>
<evidence type="ECO:0000256" key="1">
    <source>
        <dbReference type="ARBA" id="ARBA00004147"/>
    </source>
</evidence>
<dbReference type="Pfam" id="PF08283">
    <property type="entry name" value="Gemini_AL1_M"/>
    <property type="match status" value="1"/>
</dbReference>
<dbReference type="GO" id="GO:0006260">
    <property type="term" value="P:DNA replication"/>
    <property type="evidence" value="ECO:0007669"/>
    <property type="project" value="UniProtKB-KW"/>
</dbReference>
<dbReference type="InterPro" id="IPR022692">
    <property type="entry name" value="Gemini_AL1_REP_central"/>
</dbReference>
<keyword evidence="20" id="KW-1185">Reference proteome</keyword>
<keyword evidence="14" id="KW-0238">DNA-binding</keyword>
<evidence type="ECO:0000256" key="5">
    <source>
        <dbReference type="ARBA" id="ARBA00022679"/>
    </source>
</evidence>
<keyword evidence="6" id="KW-0548">Nucleotidyltransferase</keyword>
<dbReference type="GO" id="GO:0016779">
    <property type="term" value="F:nucleotidyltransferase activity"/>
    <property type="evidence" value="ECO:0007669"/>
    <property type="project" value="UniProtKB-KW"/>
</dbReference>
<evidence type="ECO:0000256" key="9">
    <source>
        <dbReference type="ARBA" id="ARBA00022723"/>
    </source>
</evidence>
<sequence>MSHTSFRFRAKNVFLTYPRCPIGPEFLCDHLWNLVTPYDPLYVHVAQENHKDGGLHSHVLIQTRIEISTFDPTYFDYTGTSIPGAVVFHPNIQTCRNVRDCLAYIRKNTINEVSKGAFKCSGAGRPKKQDPAPSRDAKMCQIMSSATSRSDYLSMVRGAFPFEWATKLAQFEYSASKLFPDAPTTNAIPSNIDLTCHENIMPWLRDDLYTERGQGRRPRSLYICGRTRTGKTTWARSLGPHNYFQHQVDYFAWSEEATYVVIDDIPFKFCPNWKAIVGSQHDYTVNPKYGKKRKIKGGIPAIILVNEDEDWLMSMTTSQIDWFLENCVVYHMTPGESFFNYAE</sequence>
<comment type="similarity">
    <text evidence="2 17">Belongs to the geminiviridae Rep protein family.</text>
</comment>
<protein>
    <recommendedName>
        <fullName evidence="17">Replication-associated protein</fullName>
        <shortName evidence="17">Rep</shortName>
        <ecNumber evidence="17">3.1.21.-</ecNumber>
    </recommendedName>
</protein>
<evidence type="ECO:0000256" key="7">
    <source>
        <dbReference type="ARBA" id="ARBA00022705"/>
    </source>
</evidence>
<keyword evidence="5" id="KW-0808">Transferase</keyword>
<accession>A0A286QUZ0</accession>
<reference evidence="19" key="1">
    <citation type="journal article" date="2017" name="Arch. Virol.">
        <title>Discovery of the first maize-infecting mastrevirus in the Americas using a vector-enabled metagenomics approach.</title>
        <authorList>
            <person name="Fontenele R.S."/>
            <person name="Alves-Freitas D.M.T."/>
            <person name="Silva P.I.T."/>
            <person name="Foresti J."/>
            <person name="Silva P.R."/>
            <person name="Godinho M.T."/>
            <person name="Varsani A."/>
            <person name="Ribeiro S.G."/>
        </authorList>
    </citation>
    <scope>NUCLEOTIDE SEQUENCE [LARGE SCALE GENOMIC DNA]</scope>
    <source>
        <strain evidence="19">MSMV_BR_974_Pla_2016</strain>
    </source>
</reference>
<organism evidence="19 20">
    <name type="scientific">maize striate mosaic virus</name>
    <dbReference type="NCBI Taxonomy" id="2025388"/>
    <lineage>
        <taxon>Viruses</taxon>
        <taxon>Monodnaviria</taxon>
        <taxon>Shotokuvirae</taxon>
        <taxon>Cressdnaviricota</taxon>
        <taxon>Repensiviricetes</taxon>
        <taxon>Geplafuvirales</taxon>
        <taxon>Geminiviridae</taxon>
        <taxon>Mastrevirus</taxon>
        <taxon>Mastrevirus striatis</taxon>
    </lineage>
</organism>
<dbReference type="GO" id="GO:0042025">
    <property type="term" value="C:host cell nucleus"/>
    <property type="evidence" value="ECO:0007669"/>
    <property type="project" value="UniProtKB-SubCell"/>
</dbReference>
<dbReference type="GeneID" id="80527855"/>
<dbReference type="RefSeq" id="YP_010790462.1">
    <property type="nucleotide sequence ID" value="NC_075436.1"/>
</dbReference>
<dbReference type="PRINTS" id="PR00227">
    <property type="entry name" value="GEMCOATAL1"/>
</dbReference>
<keyword evidence="9 16" id="KW-0479">Metal-binding</keyword>
<proteinExistence type="inferred from homology"/>
<feature type="binding site" evidence="16">
    <location>
        <position position="56"/>
    </location>
    <ligand>
        <name>a divalent metal cation</name>
        <dbReference type="ChEBI" id="CHEBI:60240"/>
    </ligand>
</feature>
<evidence type="ECO:0000256" key="2">
    <source>
        <dbReference type="ARBA" id="ARBA00006240"/>
    </source>
</evidence>
<keyword evidence="10" id="KW-0547">Nucleotide-binding</keyword>
<dbReference type="GO" id="GO:0005198">
    <property type="term" value="F:structural molecule activity"/>
    <property type="evidence" value="ECO:0007669"/>
    <property type="project" value="InterPro"/>
</dbReference>
<dbReference type="GO" id="GO:0016888">
    <property type="term" value="F:DNA endonuclease activity, producing 5'-phosphomonoesters"/>
    <property type="evidence" value="ECO:0007669"/>
    <property type="project" value="InterPro"/>
</dbReference>
<keyword evidence="11" id="KW-0255">Endonuclease</keyword>
<dbReference type="GO" id="GO:0003677">
    <property type="term" value="F:DNA binding"/>
    <property type="evidence" value="ECO:0007669"/>
    <property type="project" value="UniProtKB-KW"/>
</dbReference>
<evidence type="ECO:0000313" key="19">
    <source>
        <dbReference type="EMBL" id="AST11802.1"/>
    </source>
</evidence>
<dbReference type="InterPro" id="IPR001301">
    <property type="entry name" value="Gemini_AL1_CLV"/>
</dbReference>
<comment type="cofactor">
    <cofactor evidence="16">
        <name>Mg(2+)</name>
        <dbReference type="ChEBI" id="CHEBI:18420"/>
    </cofactor>
    <cofactor evidence="16">
        <name>Mn(2+)</name>
        <dbReference type="ChEBI" id="CHEBI:29035"/>
    </cofactor>
    <text evidence="16">Divalent metal cations, possibly Mg(2+) or Mn(2+).</text>
</comment>
<keyword evidence="3" id="KW-0678">Repressor</keyword>
<dbReference type="GO" id="GO:0000166">
    <property type="term" value="F:nucleotide binding"/>
    <property type="evidence" value="ECO:0007669"/>
    <property type="project" value="UniProtKB-KW"/>
</dbReference>
<evidence type="ECO:0000256" key="4">
    <source>
        <dbReference type="ARBA" id="ARBA00022562"/>
    </source>
</evidence>
<feature type="domain" description="CRESS-DNA virus Rep endonuclease" evidence="18">
    <location>
        <begin position="7"/>
        <end position="118"/>
    </location>
</feature>
<keyword evidence="13" id="KW-0190">Covalent protein-DNA linkage</keyword>
<feature type="binding site" evidence="16">
    <location>
        <position position="58"/>
    </location>
    <ligand>
        <name>a divalent metal cation</name>
        <dbReference type="ChEBI" id="CHEBI:60240"/>
    </ligand>
</feature>
<dbReference type="GO" id="GO:0046872">
    <property type="term" value="F:metal ion binding"/>
    <property type="evidence" value="ECO:0007669"/>
    <property type="project" value="UniProtKB-KW"/>
</dbReference>
<evidence type="ECO:0000256" key="17">
    <source>
        <dbReference type="RuleBase" id="RU361249"/>
    </source>
</evidence>
<evidence type="ECO:0000256" key="14">
    <source>
        <dbReference type="ARBA" id="ARBA00023125"/>
    </source>
</evidence>
<evidence type="ECO:0000256" key="11">
    <source>
        <dbReference type="ARBA" id="ARBA00022759"/>
    </source>
</evidence>
<keyword evidence="12 17" id="KW-0378">Hydrolase</keyword>
<comment type="subunit">
    <text evidence="17">Homooligomer.</text>
</comment>
<dbReference type="InterPro" id="IPR001191">
    <property type="entry name" value="Gemini_AL1_REP"/>
</dbReference>
<dbReference type="KEGG" id="vg:80527855"/>
<evidence type="ECO:0000256" key="6">
    <source>
        <dbReference type="ARBA" id="ARBA00022695"/>
    </source>
</evidence>
<dbReference type="Pfam" id="PF00799">
    <property type="entry name" value="Gemini_AL1"/>
    <property type="match status" value="1"/>
</dbReference>
<evidence type="ECO:0000256" key="15">
    <source>
        <dbReference type="PIRSR" id="PIRSR601191-1"/>
    </source>
</evidence>
<comment type="subcellular location">
    <subcellularLocation>
        <location evidence="1 17">Host nucleus</location>
    </subcellularLocation>
</comment>
<evidence type="ECO:0000259" key="18">
    <source>
        <dbReference type="PROSITE" id="PS52020"/>
    </source>
</evidence>
<feature type="active site" description="For DNA cleavage activity" evidence="15">
    <location>
        <position position="104"/>
    </location>
</feature>
<dbReference type="EC" id="3.1.21.-" evidence="17"/>
<evidence type="ECO:0000256" key="10">
    <source>
        <dbReference type="ARBA" id="ARBA00022741"/>
    </source>
</evidence>
<dbReference type="SUPFAM" id="SSF55464">
    <property type="entry name" value="Origin of replication-binding domain, RBD-like"/>
    <property type="match status" value="1"/>
</dbReference>
<dbReference type="PRINTS" id="PR00228">
    <property type="entry name" value="GEMCOATCLVL1"/>
</dbReference>
<dbReference type="InterPro" id="IPR049912">
    <property type="entry name" value="CRESS_DNA_REP"/>
</dbReference>
<evidence type="ECO:0000256" key="13">
    <source>
        <dbReference type="ARBA" id="ARBA00023124"/>
    </source>
</evidence>
<evidence type="ECO:0000256" key="12">
    <source>
        <dbReference type="ARBA" id="ARBA00022801"/>
    </source>
</evidence>
<evidence type="ECO:0000256" key="3">
    <source>
        <dbReference type="ARBA" id="ARBA00022491"/>
    </source>
</evidence>
<dbReference type="Proteomes" id="UP000297054">
    <property type="component" value="Segment"/>
</dbReference>
<evidence type="ECO:0000256" key="16">
    <source>
        <dbReference type="PIRSR" id="PIRSR601191-2"/>
    </source>
</evidence>
<keyword evidence="8" id="KW-0540">Nuclease</keyword>
<name>A0A286QUZ0_9GEMI</name>
<evidence type="ECO:0000313" key="20">
    <source>
        <dbReference type="Proteomes" id="UP000297054"/>
    </source>
</evidence>
<dbReference type="EMBL" id="MF167297">
    <property type="protein sequence ID" value="AST11802.1"/>
    <property type="molecule type" value="Genomic_DNA"/>
</dbReference>
<keyword evidence="7" id="KW-0235">DNA replication</keyword>
<dbReference type="PROSITE" id="PS52020">
    <property type="entry name" value="CRESS_DNA_REP"/>
    <property type="match status" value="1"/>
</dbReference>